<dbReference type="FunFam" id="3.30.710.10:FF:000026">
    <property type="entry name" value="E3 ubiquitin ligase complex SCF subunit"/>
    <property type="match status" value="1"/>
</dbReference>
<evidence type="ECO:0000313" key="9">
    <source>
        <dbReference type="Proteomes" id="UP000467841"/>
    </source>
</evidence>
<comment type="function">
    <text evidence="4">Involved in ubiquitination and subsequent proteasomal degradation of target proteins. Together with CUL1, RBX1 and a F-box protein, it forms a SCF E3 ubiquitin ligase complex. The functional specificity of this complex depends on the type of F-box protein. In the SCF complex, it serves as an adapter that links the F-box protein to CUL1.</text>
</comment>
<comment type="pathway">
    <text evidence="1 4">Protein modification; protein ubiquitination.</text>
</comment>
<evidence type="ECO:0000256" key="1">
    <source>
        <dbReference type="ARBA" id="ARBA00004906"/>
    </source>
</evidence>
<dbReference type="EMBL" id="CACVBM020001939">
    <property type="protein sequence ID" value="CAA7062376.1"/>
    <property type="molecule type" value="Genomic_DNA"/>
</dbReference>
<dbReference type="Pfam" id="PF03931">
    <property type="entry name" value="Skp1_POZ"/>
    <property type="match status" value="1"/>
</dbReference>
<dbReference type="PANTHER" id="PTHR11165">
    <property type="entry name" value="SKP1"/>
    <property type="match status" value="1"/>
</dbReference>
<dbReference type="Proteomes" id="UP000467841">
    <property type="component" value="Unassembled WGS sequence"/>
</dbReference>
<dbReference type="UniPathway" id="UPA00143"/>
<dbReference type="SUPFAM" id="SSF54695">
    <property type="entry name" value="POZ domain"/>
    <property type="match status" value="1"/>
</dbReference>
<dbReference type="Pfam" id="PF01466">
    <property type="entry name" value="Skp1"/>
    <property type="match status" value="1"/>
</dbReference>
<dbReference type="GO" id="GO:0016567">
    <property type="term" value="P:protein ubiquitination"/>
    <property type="evidence" value="ECO:0007669"/>
    <property type="project" value="UniProtKB-UniRule"/>
</dbReference>
<evidence type="ECO:0000256" key="3">
    <source>
        <dbReference type="ARBA" id="ARBA00022786"/>
    </source>
</evidence>
<dbReference type="SUPFAM" id="SSF81382">
    <property type="entry name" value="Skp1 dimerisation domain-like"/>
    <property type="match status" value="1"/>
</dbReference>
<protein>
    <recommendedName>
        <fullName evidence="4">SKP1-like protein</fullName>
    </recommendedName>
</protein>
<evidence type="ECO:0000256" key="4">
    <source>
        <dbReference type="PIRNR" id="PIRNR028729"/>
    </source>
</evidence>
<gene>
    <name evidence="7" type="ORF">MERR_LOCUS1494</name>
    <name evidence="8" type="ORF">MERR_LOCUS49612</name>
</gene>
<dbReference type="InterPro" id="IPR016897">
    <property type="entry name" value="SKP1"/>
</dbReference>
<feature type="domain" description="SKP1 component POZ" evidence="6">
    <location>
        <begin position="7"/>
        <end position="65"/>
    </location>
</feature>
<dbReference type="GO" id="GO:0009867">
    <property type="term" value="P:jasmonic acid mediated signaling pathway"/>
    <property type="evidence" value="ECO:0007669"/>
    <property type="project" value="UniProtKB-ARBA"/>
</dbReference>
<dbReference type="InterPro" id="IPR001232">
    <property type="entry name" value="SKP1-like"/>
</dbReference>
<dbReference type="CDD" id="cd18322">
    <property type="entry name" value="BTB_POZ_SKP1"/>
    <property type="match status" value="1"/>
</dbReference>
<dbReference type="InterPro" id="IPR016072">
    <property type="entry name" value="Skp1_comp_dimer"/>
</dbReference>
<dbReference type="InterPro" id="IPR011333">
    <property type="entry name" value="SKP1/BTB/POZ_sf"/>
</dbReference>
<keyword evidence="9" id="KW-1185">Reference proteome</keyword>
<dbReference type="InterPro" id="IPR036296">
    <property type="entry name" value="SKP1-like_dim_sf"/>
</dbReference>
<proteinExistence type="inferred from homology"/>
<keyword evidence="3 4" id="KW-0833">Ubl conjugation pathway</keyword>
<dbReference type="EMBL" id="CACVBM020000099">
    <property type="protein sequence ID" value="CAA7014260.1"/>
    <property type="molecule type" value="Genomic_DNA"/>
</dbReference>
<sequence length="167" mass="18308">MSTLAKNIVLRSADDKIFEVEEAVALQSQTIAHMIEDDCVQNGVPLANVDGAILAIVIEYCKKHVPVVVPDGGEGDSSSSSSSSEEELKKWDADFMSQVDDPTLFSLILAANYLDIKNLLGLACDTVANMVKDRTVEEVRDFFSVTNDFTPEEEATVRGENNWGYET</sequence>
<evidence type="ECO:0000256" key="2">
    <source>
        <dbReference type="ARBA" id="ARBA00009993"/>
    </source>
</evidence>
<dbReference type="PIRSF" id="PIRSF028729">
    <property type="entry name" value="E3_ubiquit_lig_SCF_Skp"/>
    <property type="match status" value="1"/>
</dbReference>
<dbReference type="InterPro" id="IPR016073">
    <property type="entry name" value="Skp1_comp_POZ"/>
</dbReference>
<dbReference type="AlphaFoldDB" id="A0A6D2HKY4"/>
<reference evidence="7 9" key="1">
    <citation type="submission" date="2020-01" db="EMBL/GenBank/DDBJ databases">
        <authorList>
            <person name="Mishra B."/>
        </authorList>
    </citation>
    <scope>NUCLEOTIDE SEQUENCE [LARGE SCALE GENOMIC DNA]</scope>
</reference>
<evidence type="ECO:0000313" key="8">
    <source>
        <dbReference type="EMBL" id="CAA7062376.1"/>
    </source>
</evidence>
<name>A0A6D2HKY4_9BRAS</name>
<evidence type="ECO:0000259" key="5">
    <source>
        <dbReference type="Pfam" id="PF01466"/>
    </source>
</evidence>
<organism evidence="7 9">
    <name type="scientific">Microthlaspi erraticum</name>
    <dbReference type="NCBI Taxonomy" id="1685480"/>
    <lineage>
        <taxon>Eukaryota</taxon>
        <taxon>Viridiplantae</taxon>
        <taxon>Streptophyta</taxon>
        <taxon>Embryophyta</taxon>
        <taxon>Tracheophyta</taxon>
        <taxon>Spermatophyta</taxon>
        <taxon>Magnoliopsida</taxon>
        <taxon>eudicotyledons</taxon>
        <taxon>Gunneridae</taxon>
        <taxon>Pentapetalae</taxon>
        <taxon>rosids</taxon>
        <taxon>malvids</taxon>
        <taxon>Brassicales</taxon>
        <taxon>Brassicaceae</taxon>
        <taxon>Coluteocarpeae</taxon>
        <taxon>Microthlaspi</taxon>
    </lineage>
</organism>
<accession>A0A6D2HKY4</accession>
<dbReference type="SMART" id="SM00512">
    <property type="entry name" value="Skp1"/>
    <property type="match status" value="1"/>
</dbReference>
<evidence type="ECO:0000313" key="7">
    <source>
        <dbReference type="EMBL" id="CAA7014260.1"/>
    </source>
</evidence>
<comment type="subunit">
    <text evidence="4">Part of a SCF (SKP1-cullin-F-box) protein ligase complex.</text>
</comment>
<feature type="domain" description="SKP1 component dimerisation" evidence="5">
    <location>
        <begin position="117"/>
        <end position="163"/>
    </location>
</feature>
<dbReference type="GO" id="GO:0006511">
    <property type="term" value="P:ubiquitin-dependent protein catabolic process"/>
    <property type="evidence" value="ECO:0007669"/>
    <property type="project" value="InterPro"/>
</dbReference>
<comment type="similarity">
    <text evidence="2 4">Belongs to the SKP1 family.</text>
</comment>
<dbReference type="OrthoDB" id="2006174at2759"/>
<evidence type="ECO:0000259" key="6">
    <source>
        <dbReference type="Pfam" id="PF03931"/>
    </source>
</evidence>
<dbReference type="Gene3D" id="3.30.710.10">
    <property type="entry name" value="Potassium Channel Kv1.1, Chain A"/>
    <property type="match status" value="1"/>
</dbReference>